<gene>
    <name evidence="2" type="ORF">Bandiella_00555</name>
</gene>
<dbReference type="EMBL" id="CP110820">
    <property type="protein sequence ID" value="WPX96441.1"/>
    <property type="molecule type" value="Genomic_DNA"/>
</dbReference>
<sequence length="234" mass="27049">MDSLDLVQFHWWDYNVGDYLEALKILQALKQQGLIQKIGLTNFNTQHLSRIVEEGRIEIESIQVQYSLLDKRPENGLIKYAKTHKIKVFCYGTLAGGFLTKKWLGKDQPNTLENRSLVKYQLIIDEFGGWEKFQQLLSVIVRIADKYQLSTIELITLYMLRYTEADSLILGISAGFHHNILHSLEGFTLSNEELGMIKQYSTAYLSGDVYDLERDFDTKHASIMRYNLNSSILD</sequence>
<evidence type="ECO:0000313" key="3">
    <source>
        <dbReference type="Proteomes" id="UP001327219"/>
    </source>
</evidence>
<name>A0ABZ0UK04_9RICK</name>
<organism evidence="2 3">
    <name type="scientific">Candidatus Bandiella euplotis</name>
    <dbReference type="NCBI Taxonomy" id="1664265"/>
    <lineage>
        <taxon>Bacteria</taxon>
        <taxon>Pseudomonadati</taxon>
        <taxon>Pseudomonadota</taxon>
        <taxon>Alphaproteobacteria</taxon>
        <taxon>Rickettsiales</taxon>
        <taxon>Candidatus Midichloriaceae</taxon>
        <taxon>Candidatus Bandiella</taxon>
    </lineage>
</organism>
<dbReference type="Proteomes" id="UP001327219">
    <property type="component" value="Chromosome"/>
</dbReference>
<evidence type="ECO:0000259" key="1">
    <source>
        <dbReference type="Pfam" id="PF00248"/>
    </source>
</evidence>
<dbReference type="PANTHER" id="PTHR43147:SF2">
    <property type="entry name" value="NADP-DEPENDENT OXIDOREDUCTASE DOMAIN-CONTAINING PROTEIN"/>
    <property type="match status" value="1"/>
</dbReference>
<dbReference type="InterPro" id="IPR036812">
    <property type="entry name" value="NAD(P)_OxRdtase_dom_sf"/>
</dbReference>
<keyword evidence="3" id="KW-1185">Reference proteome</keyword>
<dbReference type="PANTHER" id="PTHR43147">
    <property type="entry name" value="PROTEIN TAS"/>
    <property type="match status" value="1"/>
</dbReference>
<feature type="domain" description="NADP-dependent oxidoreductase" evidence="1">
    <location>
        <begin position="2"/>
        <end position="199"/>
    </location>
</feature>
<dbReference type="SUPFAM" id="SSF51430">
    <property type="entry name" value="NAD(P)-linked oxidoreductase"/>
    <property type="match status" value="1"/>
</dbReference>
<evidence type="ECO:0000313" key="2">
    <source>
        <dbReference type="EMBL" id="WPX96441.1"/>
    </source>
</evidence>
<proteinExistence type="predicted"/>
<accession>A0ABZ0UK04</accession>
<dbReference type="Gene3D" id="3.20.20.100">
    <property type="entry name" value="NADP-dependent oxidoreductase domain"/>
    <property type="match status" value="1"/>
</dbReference>
<protein>
    <submittedName>
        <fullName evidence="2">Aldo/keto reductase C-terminal domain protein</fullName>
    </submittedName>
</protein>
<dbReference type="Pfam" id="PF00248">
    <property type="entry name" value="Aldo_ket_red"/>
    <property type="match status" value="1"/>
</dbReference>
<reference evidence="2 3" key="1">
    <citation type="submission" date="2022-11" db="EMBL/GenBank/DDBJ databases">
        <title>Host association and intracellularity evolved multiple times independently in the Rickettsiales.</title>
        <authorList>
            <person name="Castelli M."/>
            <person name="Nardi T."/>
            <person name="Gammuto L."/>
            <person name="Bellinzona G."/>
            <person name="Sabaneyeva E."/>
            <person name="Potekhin A."/>
            <person name="Serra V."/>
            <person name="Petroni G."/>
            <person name="Sassera D."/>
        </authorList>
    </citation>
    <scope>NUCLEOTIDE SEQUENCE [LARGE SCALE GENOMIC DNA]</scope>
    <source>
        <strain evidence="2 3">NDG2</strain>
    </source>
</reference>
<dbReference type="InterPro" id="IPR023210">
    <property type="entry name" value="NADP_OxRdtase_dom"/>
</dbReference>